<dbReference type="AlphaFoldDB" id="A0A0A9AYP0"/>
<proteinExistence type="predicted"/>
<organism evidence="1">
    <name type="scientific">Arundo donax</name>
    <name type="common">Giant reed</name>
    <name type="synonym">Donax arundinaceus</name>
    <dbReference type="NCBI Taxonomy" id="35708"/>
    <lineage>
        <taxon>Eukaryota</taxon>
        <taxon>Viridiplantae</taxon>
        <taxon>Streptophyta</taxon>
        <taxon>Embryophyta</taxon>
        <taxon>Tracheophyta</taxon>
        <taxon>Spermatophyta</taxon>
        <taxon>Magnoliopsida</taxon>
        <taxon>Liliopsida</taxon>
        <taxon>Poales</taxon>
        <taxon>Poaceae</taxon>
        <taxon>PACMAD clade</taxon>
        <taxon>Arundinoideae</taxon>
        <taxon>Arundineae</taxon>
        <taxon>Arundo</taxon>
    </lineage>
</organism>
<reference evidence="1" key="1">
    <citation type="submission" date="2014-09" db="EMBL/GenBank/DDBJ databases">
        <authorList>
            <person name="Magalhaes I.L.F."/>
            <person name="Oliveira U."/>
            <person name="Santos F.R."/>
            <person name="Vidigal T.H.D.A."/>
            <person name="Brescovit A.D."/>
            <person name="Santos A.J."/>
        </authorList>
    </citation>
    <scope>NUCLEOTIDE SEQUENCE</scope>
    <source>
        <tissue evidence="1">Shoot tissue taken approximately 20 cm above the soil surface</tissue>
    </source>
</reference>
<name>A0A0A9AYP0_ARUDO</name>
<sequence>MFPRWSTAATTRNVASCSCSVMPTVFIALLVARYSSASLIPSSLRQVDWLR</sequence>
<accession>A0A0A9AYP0</accession>
<dbReference type="EMBL" id="GBRH01243865">
    <property type="protein sequence ID" value="JAD54030.1"/>
    <property type="molecule type" value="Transcribed_RNA"/>
</dbReference>
<protein>
    <submittedName>
        <fullName evidence="1">Uncharacterized protein</fullName>
    </submittedName>
</protein>
<evidence type="ECO:0000313" key="1">
    <source>
        <dbReference type="EMBL" id="JAD54030.1"/>
    </source>
</evidence>
<reference evidence="1" key="2">
    <citation type="journal article" date="2015" name="Data Brief">
        <title>Shoot transcriptome of the giant reed, Arundo donax.</title>
        <authorList>
            <person name="Barrero R.A."/>
            <person name="Guerrero F.D."/>
            <person name="Moolhuijzen P."/>
            <person name="Goolsby J.A."/>
            <person name="Tidwell J."/>
            <person name="Bellgard S.E."/>
            <person name="Bellgard M.I."/>
        </authorList>
    </citation>
    <scope>NUCLEOTIDE SEQUENCE</scope>
    <source>
        <tissue evidence="1">Shoot tissue taken approximately 20 cm above the soil surface</tissue>
    </source>
</reference>